<accession>A0A3R7KW71</accession>
<feature type="transmembrane region" description="Helical" evidence="4">
    <location>
        <begin position="21"/>
        <end position="41"/>
    </location>
</feature>
<dbReference type="InterPro" id="IPR049625">
    <property type="entry name" value="Glyco_transf_61_cat"/>
</dbReference>
<organism evidence="6 7">
    <name type="scientific">Trypanosoma conorhini</name>
    <dbReference type="NCBI Taxonomy" id="83891"/>
    <lineage>
        <taxon>Eukaryota</taxon>
        <taxon>Discoba</taxon>
        <taxon>Euglenozoa</taxon>
        <taxon>Kinetoplastea</taxon>
        <taxon>Metakinetoplastina</taxon>
        <taxon>Trypanosomatida</taxon>
        <taxon>Trypanosomatidae</taxon>
        <taxon>Trypanosoma</taxon>
    </lineage>
</organism>
<dbReference type="Proteomes" id="UP000284403">
    <property type="component" value="Unassembled WGS sequence"/>
</dbReference>
<feature type="domain" description="Glycosyltransferase 61 catalytic" evidence="5">
    <location>
        <begin position="374"/>
        <end position="467"/>
    </location>
</feature>
<keyword evidence="4" id="KW-1133">Transmembrane helix</keyword>
<dbReference type="EC" id="2.4.-.-" evidence="6"/>
<gene>
    <name evidence="6" type="ORF">Tco025E_05801</name>
</gene>
<evidence type="ECO:0000256" key="3">
    <source>
        <dbReference type="ARBA" id="ARBA00023180"/>
    </source>
</evidence>
<dbReference type="RefSeq" id="XP_029227216.1">
    <property type="nucleotide sequence ID" value="XM_029372691.1"/>
</dbReference>
<sequence>MAIGCRVKKCWALKVSTRGRLLGLFGLFGLCTILSLCTFFVSTPAAEEWTRGILRGGSLGPFPTQLLQRGPGGGTILRARPRSGEPVLQLSHLGNFCAAYAPELTRNPPSRNYLTTLPRTSAKNNESRLPPYPLIAKPVCFRHDVLYIEGDCCQKTRKSAESSFFLRPHWSHLTNAVLRDMQNDASITSIAFVPAIGIIPLNRHSIGQLYHEINDLVKEVMSIMTEVDVTTSTWKYSEIGKLPTQFLIIPHRRLLWPRAVMRSALPVTARFLGAFGYPTAPSRYFFDDAPVLYNNTVYCTCQAILAGEVPSDGTFQQKSVAVRLAADMLLRYFNETPYESKQDVVADTETATAVPLPILRRLSHVRHIARRFWTSELEAMGESSNNESSEVPAHPPVYRPRLLLINRKHRGIYNYTAVVAVAERVGFNVQVVYLERMSLEEQFHVGRHADVMMGLHGMGLTHVLWMDGRRRNRCRALLELMPFGCPQKLLHFYKSYSDYVGVWYENIEAVDMYLAGTKNSARSAKREKLELDAVKEQLRSCAFNYRYRGFVDQIAVYNMSVVESRLMAAFARLKKCGVD</sequence>
<reference evidence="6 7" key="1">
    <citation type="journal article" date="2018" name="BMC Genomics">
        <title>Genomic comparison of Trypanosoma conorhini and Trypanosoma rangeli to Trypanosoma cruzi strains of high and low virulence.</title>
        <authorList>
            <person name="Bradwell K.R."/>
            <person name="Koparde V.N."/>
            <person name="Matveyev A.V."/>
            <person name="Serrano M.G."/>
            <person name="Alves J.M."/>
            <person name="Parikh H."/>
            <person name="Huang B."/>
            <person name="Lee V."/>
            <person name="Espinosa-Alvarez O."/>
            <person name="Ortiz P.A."/>
            <person name="Costa-Martins A.G."/>
            <person name="Teixeira M.M."/>
            <person name="Buck G.A."/>
        </authorList>
    </citation>
    <scope>NUCLEOTIDE SEQUENCE [LARGE SCALE GENOMIC DNA]</scope>
    <source>
        <strain evidence="6 7">025E</strain>
    </source>
</reference>
<evidence type="ECO:0000313" key="6">
    <source>
        <dbReference type="EMBL" id="RNF14624.1"/>
    </source>
</evidence>
<evidence type="ECO:0000256" key="1">
    <source>
        <dbReference type="ARBA" id="ARBA00022676"/>
    </source>
</evidence>
<comment type="caution">
    <text evidence="6">The sequence shown here is derived from an EMBL/GenBank/DDBJ whole genome shotgun (WGS) entry which is preliminary data.</text>
</comment>
<evidence type="ECO:0000256" key="2">
    <source>
        <dbReference type="ARBA" id="ARBA00022679"/>
    </source>
</evidence>
<dbReference type="Pfam" id="PF04577">
    <property type="entry name" value="Glyco_transf_61"/>
    <property type="match status" value="1"/>
</dbReference>
<keyword evidence="2 6" id="KW-0808">Transferase</keyword>
<dbReference type="AlphaFoldDB" id="A0A3R7KW71"/>
<evidence type="ECO:0000259" key="5">
    <source>
        <dbReference type="Pfam" id="PF04577"/>
    </source>
</evidence>
<dbReference type="GO" id="GO:0016757">
    <property type="term" value="F:glycosyltransferase activity"/>
    <property type="evidence" value="ECO:0007669"/>
    <property type="project" value="UniProtKB-KW"/>
</dbReference>
<protein>
    <submittedName>
        <fullName evidence="6">Glycosyltransferase</fullName>
        <ecNumber evidence="6">2.4.-.-</ecNumber>
    </submittedName>
</protein>
<dbReference type="InterPro" id="IPR007657">
    <property type="entry name" value="Glycosyltransferase_61"/>
</dbReference>
<keyword evidence="4" id="KW-0472">Membrane</keyword>
<keyword evidence="7" id="KW-1185">Reference proteome</keyword>
<dbReference type="OrthoDB" id="529273at2759"/>
<dbReference type="PANTHER" id="PTHR20961">
    <property type="entry name" value="GLYCOSYLTRANSFERASE"/>
    <property type="match status" value="1"/>
</dbReference>
<keyword evidence="1 6" id="KW-0328">Glycosyltransferase</keyword>
<name>A0A3R7KW71_9TRYP</name>
<proteinExistence type="predicted"/>
<keyword evidence="3" id="KW-0325">Glycoprotein</keyword>
<evidence type="ECO:0000313" key="7">
    <source>
        <dbReference type="Proteomes" id="UP000284403"/>
    </source>
</evidence>
<keyword evidence="4" id="KW-0812">Transmembrane</keyword>
<evidence type="ECO:0000256" key="4">
    <source>
        <dbReference type="SAM" id="Phobius"/>
    </source>
</evidence>
<dbReference type="GeneID" id="40319412"/>
<dbReference type="EMBL" id="MKKU01000356">
    <property type="protein sequence ID" value="RNF14624.1"/>
    <property type="molecule type" value="Genomic_DNA"/>
</dbReference>